<proteinExistence type="predicted"/>
<evidence type="ECO:0000313" key="3">
    <source>
        <dbReference type="Proteomes" id="UP000002931"/>
    </source>
</evidence>
<gene>
    <name evidence="2" type="ORF">RB2654_15554</name>
</gene>
<keyword evidence="3" id="KW-1185">Reference proteome</keyword>
<dbReference type="EMBL" id="AAMT01000034">
    <property type="protein sequence ID" value="EAQ10512.1"/>
    <property type="molecule type" value="Genomic_DNA"/>
</dbReference>
<feature type="chain" id="PRO_5002662116" description="Lipoprotein" evidence="1">
    <location>
        <begin position="21"/>
        <end position="171"/>
    </location>
</feature>
<evidence type="ECO:0000313" key="2">
    <source>
        <dbReference type="EMBL" id="EAQ10512.1"/>
    </source>
</evidence>
<feature type="signal peptide" evidence="1">
    <location>
        <begin position="1"/>
        <end position="20"/>
    </location>
</feature>
<dbReference type="Proteomes" id="UP000002931">
    <property type="component" value="Unassembled WGS sequence"/>
</dbReference>
<dbReference type="OrthoDB" id="8479681at2"/>
<sequence>MTYGRFTAKAVILASLVALAGCSGGFGNLFGGQTETVRTADGQVIARPDRARRAPERSTIWDLFADRDDPNTTLEVNKYLWNASLDVLSFMPVEVVDPFSGVIVFGYGVPPGGGQAYRATVHVSDPALDARGLNVALQTRGGRAVSSATQHAIEDAILGRARQLRIQDYDL</sequence>
<dbReference type="HOGENOM" id="CLU_103320_2_0_5"/>
<comment type="caution">
    <text evidence="2">The sequence shown here is derived from an EMBL/GenBank/DDBJ whole genome shotgun (WGS) entry which is preliminary data.</text>
</comment>
<protein>
    <recommendedName>
        <fullName evidence="4">Lipoprotein</fullName>
    </recommendedName>
</protein>
<evidence type="ECO:0008006" key="4">
    <source>
        <dbReference type="Google" id="ProtNLM"/>
    </source>
</evidence>
<dbReference type="PROSITE" id="PS51257">
    <property type="entry name" value="PROKAR_LIPOPROTEIN"/>
    <property type="match status" value="1"/>
</dbReference>
<dbReference type="AlphaFoldDB" id="A3VML0"/>
<keyword evidence="1" id="KW-0732">Signal</keyword>
<organism evidence="2 3">
    <name type="scientific">Maritimibacter alkaliphilus HTCC2654</name>
    <dbReference type="NCBI Taxonomy" id="314271"/>
    <lineage>
        <taxon>Bacteria</taxon>
        <taxon>Pseudomonadati</taxon>
        <taxon>Pseudomonadota</taxon>
        <taxon>Alphaproteobacteria</taxon>
        <taxon>Rhodobacterales</taxon>
        <taxon>Roseobacteraceae</taxon>
        <taxon>Maritimibacter</taxon>
    </lineage>
</organism>
<dbReference type="InterPro" id="IPR021959">
    <property type="entry name" value="DUF3576"/>
</dbReference>
<accession>A3VML0</accession>
<dbReference type="STRING" id="314271.RB2654_15554"/>
<evidence type="ECO:0000256" key="1">
    <source>
        <dbReference type="SAM" id="SignalP"/>
    </source>
</evidence>
<name>A3VML0_9RHOB</name>
<dbReference type="eggNOG" id="ENOG50315UG">
    <property type="taxonomic scope" value="Bacteria"/>
</dbReference>
<dbReference type="Pfam" id="PF12100">
    <property type="entry name" value="DUF3576"/>
    <property type="match status" value="1"/>
</dbReference>
<dbReference type="RefSeq" id="WP_008333220.1">
    <property type="nucleotide sequence ID" value="NZ_CH902578.1"/>
</dbReference>
<reference evidence="2 3" key="1">
    <citation type="journal article" date="2010" name="J. Bacteriol.">
        <title>Genome sequences of Pelagibaca bermudensis HTCC2601T and Maritimibacter alkaliphilus HTCC2654T, the type strains of two marine Roseobacter genera.</title>
        <authorList>
            <person name="Thrash J.C."/>
            <person name="Cho J.C."/>
            <person name="Ferriera S."/>
            <person name="Johnson J."/>
            <person name="Vergin K.L."/>
            <person name="Giovannoni S.J."/>
        </authorList>
    </citation>
    <scope>NUCLEOTIDE SEQUENCE [LARGE SCALE GENOMIC DNA]</scope>
    <source>
        <strain evidence="2 3">HTCC2654</strain>
    </source>
</reference>